<evidence type="ECO:0000313" key="3">
    <source>
        <dbReference type="Proteomes" id="UP000325780"/>
    </source>
</evidence>
<dbReference type="EMBL" id="ML742044">
    <property type="protein sequence ID" value="KAE8153059.1"/>
    <property type="molecule type" value="Genomic_DNA"/>
</dbReference>
<dbReference type="InterPro" id="IPR001810">
    <property type="entry name" value="F-box_dom"/>
</dbReference>
<dbReference type="OrthoDB" id="3766406at2759"/>
<dbReference type="CDD" id="cd09917">
    <property type="entry name" value="F-box_SF"/>
    <property type="match status" value="1"/>
</dbReference>
<feature type="domain" description="F-box" evidence="1">
    <location>
        <begin position="7"/>
        <end position="52"/>
    </location>
</feature>
<dbReference type="Proteomes" id="UP000325780">
    <property type="component" value="Unassembled WGS sequence"/>
</dbReference>
<name>A0A5N6U3Q1_ASPAV</name>
<proteinExistence type="predicted"/>
<gene>
    <name evidence="2" type="ORF">BDV25DRAFT_169599</name>
</gene>
<dbReference type="PROSITE" id="PS50181">
    <property type="entry name" value="FBOX"/>
    <property type="match status" value="1"/>
</dbReference>
<keyword evidence="3" id="KW-1185">Reference proteome</keyword>
<reference evidence="2 3" key="1">
    <citation type="submission" date="2019-04" db="EMBL/GenBank/DDBJ databases">
        <title>Friends and foes A comparative genomics study of 23 Aspergillus species from section Flavi.</title>
        <authorList>
            <consortium name="DOE Joint Genome Institute"/>
            <person name="Kjaerbolling I."/>
            <person name="Vesth T."/>
            <person name="Frisvad J.C."/>
            <person name="Nybo J.L."/>
            <person name="Theobald S."/>
            <person name="Kildgaard S."/>
            <person name="Isbrandt T."/>
            <person name="Kuo A."/>
            <person name="Sato A."/>
            <person name="Lyhne E.K."/>
            <person name="Kogle M.E."/>
            <person name="Wiebenga A."/>
            <person name="Kun R.S."/>
            <person name="Lubbers R.J."/>
            <person name="Makela M.R."/>
            <person name="Barry K."/>
            <person name="Chovatia M."/>
            <person name="Clum A."/>
            <person name="Daum C."/>
            <person name="Haridas S."/>
            <person name="He G."/>
            <person name="LaButti K."/>
            <person name="Lipzen A."/>
            <person name="Mondo S."/>
            <person name="Riley R."/>
            <person name="Salamov A."/>
            <person name="Simmons B.A."/>
            <person name="Magnuson J.K."/>
            <person name="Henrissat B."/>
            <person name="Mortensen U.H."/>
            <person name="Larsen T.O."/>
            <person name="Devries R.P."/>
            <person name="Grigoriev I.V."/>
            <person name="Machida M."/>
            <person name="Baker S.E."/>
            <person name="Andersen M.R."/>
        </authorList>
    </citation>
    <scope>NUCLEOTIDE SEQUENCE [LARGE SCALE GENOMIC DNA]</scope>
    <source>
        <strain evidence="2 3">IBT 18842</strain>
    </source>
</reference>
<organism evidence="2 3">
    <name type="scientific">Aspergillus avenaceus</name>
    <dbReference type="NCBI Taxonomy" id="36643"/>
    <lineage>
        <taxon>Eukaryota</taxon>
        <taxon>Fungi</taxon>
        <taxon>Dikarya</taxon>
        <taxon>Ascomycota</taxon>
        <taxon>Pezizomycotina</taxon>
        <taxon>Eurotiomycetes</taxon>
        <taxon>Eurotiomycetidae</taxon>
        <taxon>Eurotiales</taxon>
        <taxon>Aspergillaceae</taxon>
        <taxon>Aspergillus</taxon>
        <taxon>Aspergillus subgen. Circumdati</taxon>
    </lineage>
</organism>
<accession>A0A5N6U3Q1</accession>
<protein>
    <recommendedName>
        <fullName evidence="1">F-box domain-containing protein</fullName>
    </recommendedName>
</protein>
<sequence>MRDVNRTLPLFTLPTEILNHIIKHIPADAEASLSLTCKEALHRIGTASWAFFRGRARHRRDQYGSLVELLQRDIPEYEYCARCETPSAHCLGQEASIDYWPQTEEGGYTQPVCMGEGPPLRLFNGNFTFRRKDVDYTLRSSGRWVDRNLIVTHEHRLRMSDSKSWPLRAVDITSLPFRVCAHLTTTTAPPVQGILSSTGALNGPLLTHAIASAFPKGLQKGLPKPSTFRKATAAEQDQIAAAESESTFVWRCRSCPTKVAVCYDGDEVVVKAWHCFGKELYKAVQFWSLFVRREGPTMGSAKRNSEYRCVSRSVTDFILPRKV</sequence>
<evidence type="ECO:0000259" key="1">
    <source>
        <dbReference type="PROSITE" id="PS50181"/>
    </source>
</evidence>
<evidence type="ECO:0000313" key="2">
    <source>
        <dbReference type="EMBL" id="KAE8153059.1"/>
    </source>
</evidence>
<dbReference type="AlphaFoldDB" id="A0A5N6U3Q1"/>